<dbReference type="CDD" id="cd02440">
    <property type="entry name" value="AdoMet_MTases"/>
    <property type="match status" value="1"/>
</dbReference>
<name>A0A2G9ZM57_9BACT</name>
<dbReference type="InterPro" id="IPR029063">
    <property type="entry name" value="SAM-dependent_MTases_sf"/>
</dbReference>
<dbReference type="PANTHER" id="PTHR43861:SF1">
    <property type="entry name" value="TRANS-ACONITATE 2-METHYLTRANSFERASE"/>
    <property type="match status" value="1"/>
</dbReference>
<dbReference type="GO" id="GO:0008757">
    <property type="term" value="F:S-adenosylmethionine-dependent methyltransferase activity"/>
    <property type="evidence" value="ECO:0007669"/>
    <property type="project" value="InterPro"/>
</dbReference>
<evidence type="ECO:0000313" key="2">
    <source>
        <dbReference type="EMBL" id="PIP34242.1"/>
    </source>
</evidence>
<dbReference type="InterPro" id="IPR013216">
    <property type="entry name" value="Methyltransf_11"/>
</dbReference>
<dbReference type="EMBL" id="PCSD01000001">
    <property type="protein sequence ID" value="PIP34242.1"/>
    <property type="molecule type" value="Genomic_DNA"/>
</dbReference>
<protein>
    <recommendedName>
        <fullName evidence="1">Methyltransferase type 11 domain-containing protein</fullName>
    </recommendedName>
</protein>
<organism evidence="2 3">
    <name type="scientific">Candidatus Falkowbacteria bacterium CG23_combo_of_CG06-09_8_20_14_all_49_15</name>
    <dbReference type="NCBI Taxonomy" id="1974572"/>
    <lineage>
        <taxon>Bacteria</taxon>
        <taxon>Candidatus Falkowiibacteriota</taxon>
    </lineage>
</organism>
<comment type="caution">
    <text evidence="2">The sequence shown here is derived from an EMBL/GenBank/DDBJ whole genome shotgun (WGS) entry which is preliminary data.</text>
</comment>
<proteinExistence type="predicted"/>
<evidence type="ECO:0000259" key="1">
    <source>
        <dbReference type="Pfam" id="PF08241"/>
    </source>
</evidence>
<dbReference type="PANTHER" id="PTHR43861">
    <property type="entry name" value="TRANS-ACONITATE 2-METHYLTRANSFERASE-RELATED"/>
    <property type="match status" value="1"/>
</dbReference>
<dbReference type="AlphaFoldDB" id="A0A2G9ZM57"/>
<reference evidence="2 3" key="1">
    <citation type="submission" date="2017-09" db="EMBL/GenBank/DDBJ databases">
        <title>Depth-based differentiation of microbial function through sediment-hosted aquifers and enrichment of novel symbionts in the deep terrestrial subsurface.</title>
        <authorList>
            <person name="Probst A.J."/>
            <person name="Ladd B."/>
            <person name="Jarett J.K."/>
            <person name="Geller-Mcgrath D.E."/>
            <person name="Sieber C.M."/>
            <person name="Emerson J.B."/>
            <person name="Anantharaman K."/>
            <person name="Thomas B.C."/>
            <person name="Malmstrom R."/>
            <person name="Stieglmeier M."/>
            <person name="Klingl A."/>
            <person name="Woyke T."/>
            <person name="Ryan C.M."/>
            <person name="Banfield J.F."/>
        </authorList>
    </citation>
    <scope>NUCLEOTIDE SEQUENCE [LARGE SCALE GENOMIC DNA]</scope>
    <source>
        <strain evidence="2">CG23_combo_of_CG06-09_8_20_14_all_49_15</strain>
    </source>
</reference>
<feature type="domain" description="Methyltransferase type 11" evidence="1">
    <location>
        <begin position="53"/>
        <end position="144"/>
    </location>
</feature>
<gene>
    <name evidence="2" type="ORF">COX22_00065</name>
</gene>
<dbReference type="SUPFAM" id="SSF53335">
    <property type="entry name" value="S-adenosyl-L-methionine-dependent methyltransferases"/>
    <property type="match status" value="1"/>
</dbReference>
<accession>A0A2G9ZM57</accession>
<evidence type="ECO:0000313" key="3">
    <source>
        <dbReference type="Proteomes" id="UP000230729"/>
    </source>
</evidence>
<dbReference type="Pfam" id="PF08241">
    <property type="entry name" value="Methyltransf_11"/>
    <property type="match status" value="1"/>
</dbReference>
<sequence>MINSEKDQELFDRIAAGYSRKDAYPPSAGPRRAQLFTVLAPLLKSRGRFSAILELGCGVGAPARYLAGRYGFYYGVDYSRELIALAEKTHQGNNIRFFAADIKKIGDLPFDLNSINLVLFVGVLHHMAGLPDFLNNLPVQFRPGTDFVFIEPNGANPFFQLLRLIRKKIDKNYSVDQVFFKKSELAGLLSTAGFKEAVIAGQGVFSPPFAQVILRPEWLFGPLSRLAVLVDGFIYRAFAPYLNIISWNLIVRAKN</sequence>
<dbReference type="Gene3D" id="3.40.50.150">
    <property type="entry name" value="Vaccinia Virus protein VP39"/>
    <property type="match status" value="1"/>
</dbReference>
<dbReference type="Proteomes" id="UP000230729">
    <property type="component" value="Unassembled WGS sequence"/>
</dbReference>